<proteinExistence type="predicted"/>
<name>A0ACC6IFK5_9ACTN</name>
<evidence type="ECO:0000313" key="2">
    <source>
        <dbReference type="Proteomes" id="UP001261666"/>
    </source>
</evidence>
<accession>A0ACC6IFK5</accession>
<keyword evidence="2" id="KW-1185">Reference proteome</keyword>
<sequence length="338" mass="36774">MQVSEVFGGRLKLRQLVLLVTIADEGSFVGAATALYISQPAVTRAVRELEEIVGVDLFVRRPRGVSPTVYGEILIDQARAALGNLRRAAQQIDEVKQAGTRPLRVGTNLAGAYSLLPRALVALKRHEPGVPVSVREGTAEELSTALVRSEIDLMVGRLDPSTYRGALHHLRLYDEAVRIVVRRDHPALAEEEPTLEGLRAYPWILPLRPSQLRRELEEVFERQGLPLPADVIECSTMLTMRSILVETDSLAPLPTYVGLRDEELDLLTTELDTVPRAIGVTLPADRSVSAHARLLVDALADVARSIGTELQAEERRLRGRGSGSGPGSGSGSGSDEQP</sequence>
<evidence type="ECO:0000313" key="1">
    <source>
        <dbReference type="EMBL" id="MDR6209538.1"/>
    </source>
</evidence>
<reference evidence="1" key="1">
    <citation type="submission" date="2023-08" db="EMBL/GenBank/DDBJ databases">
        <title>Functional and genomic diversity of the sorghum phyllosphere microbiome.</title>
        <authorList>
            <person name="Shade A."/>
        </authorList>
    </citation>
    <scope>NUCLEOTIDE SEQUENCE</scope>
    <source>
        <strain evidence="1">SORGH_AS_0885</strain>
    </source>
</reference>
<dbReference type="EMBL" id="JAVIZJ010000003">
    <property type="protein sequence ID" value="MDR6209538.1"/>
    <property type="molecule type" value="Genomic_DNA"/>
</dbReference>
<comment type="caution">
    <text evidence="1">The sequence shown here is derived from an EMBL/GenBank/DDBJ whole genome shotgun (WGS) entry which is preliminary data.</text>
</comment>
<keyword evidence="1" id="KW-0238">DNA-binding</keyword>
<gene>
    <name evidence="1" type="ORF">QE364_001238</name>
</gene>
<organism evidence="1 2">
    <name type="scientific">Nocardioides zeae</name>
    <dbReference type="NCBI Taxonomy" id="1457234"/>
    <lineage>
        <taxon>Bacteria</taxon>
        <taxon>Bacillati</taxon>
        <taxon>Actinomycetota</taxon>
        <taxon>Actinomycetes</taxon>
        <taxon>Propionibacteriales</taxon>
        <taxon>Nocardioidaceae</taxon>
        <taxon>Nocardioides</taxon>
    </lineage>
</organism>
<protein>
    <submittedName>
        <fullName evidence="1">DNA-binding transcriptional LysR family regulator</fullName>
    </submittedName>
</protein>
<dbReference type="Proteomes" id="UP001261666">
    <property type="component" value="Unassembled WGS sequence"/>
</dbReference>